<dbReference type="EMBL" id="VFFF01000001">
    <property type="protein sequence ID" value="TNY33498.1"/>
    <property type="molecule type" value="Genomic_DNA"/>
</dbReference>
<accession>A0A5C5GFF7</accession>
<dbReference type="OrthoDB" id="9810154at2"/>
<dbReference type="AlphaFoldDB" id="A0A5C5GFF7"/>
<protein>
    <submittedName>
        <fullName evidence="1">Histidine phosphatase family protein</fullName>
    </submittedName>
</protein>
<keyword evidence="2" id="KW-1185">Reference proteome</keyword>
<name>A0A5C5GFF7_9RHOB</name>
<proteinExistence type="predicted"/>
<dbReference type="Gene3D" id="3.40.50.1240">
    <property type="entry name" value="Phosphoglycerate mutase-like"/>
    <property type="match status" value="1"/>
</dbReference>
<evidence type="ECO:0000313" key="2">
    <source>
        <dbReference type="Proteomes" id="UP000314011"/>
    </source>
</evidence>
<gene>
    <name evidence="1" type="ORF">FHY64_09555</name>
</gene>
<dbReference type="Proteomes" id="UP000314011">
    <property type="component" value="Unassembled WGS sequence"/>
</dbReference>
<dbReference type="PANTHER" id="PTHR47623:SF1">
    <property type="entry name" value="OS09G0287300 PROTEIN"/>
    <property type="match status" value="1"/>
</dbReference>
<dbReference type="Pfam" id="PF00300">
    <property type="entry name" value="His_Phos_1"/>
    <property type="match status" value="1"/>
</dbReference>
<reference evidence="1 2" key="1">
    <citation type="submission" date="2019-06" db="EMBL/GenBank/DDBJ databases">
        <title>Genome of new Rhodobacteraceae sp. SM1903.</title>
        <authorList>
            <person name="Ren X."/>
        </authorList>
    </citation>
    <scope>NUCLEOTIDE SEQUENCE [LARGE SCALE GENOMIC DNA]</scope>
    <source>
        <strain evidence="1 2">SM1903</strain>
    </source>
</reference>
<sequence>MTRRLILIRHAKSAWDDPEADDHARVLNERGRASATAIGTWLAETGIVPDQVLSSDSARTLETWERIAAELSDPPEAMAIPALYHADPETMFAVLEQASGDCVLMLAHNPGIGILARWLAEDGPDHPRFRDYPTCATTVFDFPVDHWRDVQGGTGVVVDFVVPRDLED</sequence>
<dbReference type="RefSeq" id="WP_140194185.1">
    <property type="nucleotide sequence ID" value="NZ_CP065915.1"/>
</dbReference>
<dbReference type="CDD" id="cd07067">
    <property type="entry name" value="HP_PGM_like"/>
    <property type="match status" value="1"/>
</dbReference>
<dbReference type="PANTHER" id="PTHR47623">
    <property type="entry name" value="OS09G0287300 PROTEIN"/>
    <property type="match status" value="1"/>
</dbReference>
<comment type="caution">
    <text evidence="1">The sequence shown here is derived from an EMBL/GenBank/DDBJ whole genome shotgun (WGS) entry which is preliminary data.</text>
</comment>
<dbReference type="InterPro" id="IPR013078">
    <property type="entry name" value="His_Pase_superF_clade-1"/>
</dbReference>
<dbReference type="InterPro" id="IPR029033">
    <property type="entry name" value="His_PPase_superfam"/>
</dbReference>
<organism evidence="1 2">
    <name type="scientific">Pelagovum pacificum</name>
    <dbReference type="NCBI Taxonomy" id="2588711"/>
    <lineage>
        <taxon>Bacteria</taxon>
        <taxon>Pseudomonadati</taxon>
        <taxon>Pseudomonadota</taxon>
        <taxon>Alphaproteobacteria</taxon>
        <taxon>Rhodobacterales</taxon>
        <taxon>Paracoccaceae</taxon>
        <taxon>Pelagovum</taxon>
    </lineage>
</organism>
<dbReference type="SMART" id="SM00855">
    <property type="entry name" value="PGAM"/>
    <property type="match status" value="1"/>
</dbReference>
<dbReference type="SUPFAM" id="SSF53254">
    <property type="entry name" value="Phosphoglycerate mutase-like"/>
    <property type="match status" value="1"/>
</dbReference>
<evidence type="ECO:0000313" key="1">
    <source>
        <dbReference type="EMBL" id="TNY33498.1"/>
    </source>
</evidence>